<evidence type="ECO:0000313" key="3">
    <source>
        <dbReference type="Proteomes" id="UP000663929"/>
    </source>
</evidence>
<reference evidence="2" key="1">
    <citation type="submission" date="2021-03" db="EMBL/GenBank/DDBJ databases">
        <title>Acanthopleuribacteraceae sp. M133.</title>
        <authorList>
            <person name="Wang G."/>
        </authorList>
    </citation>
    <scope>NUCLEOTIDE SEQUENCE</scope>
    <source>
        <strain evidence="2">M133</strain>
    </source>
</reference>
<proteinExistence type="predicted"/>
<dbReference type="PANTHER" id="PTHR46361">
    <property type="entry name" value="ELECTRON CARRIER/ PROTEIN DISULFIDE OXIDOREDUCTASE"/>
    <property type="match status" value="1"/>
</dbReference>
<dbReference type="Pfam" id="PF04784">
    <property type="entry name" value="DUF547"/>
    <property type="match status" value="1"/>
</dbReference>
<name>A0A8A4TQ83_SULCO</name>
<dbReference type="RefSeq" id="WP_237381475.1">
    <property type="nucleotide sequence ID" value="NZ_CP071793.1"/>
</dbReference>
<feature type="domain" description="DUF547" evidence="1">
    <location>
        <begin position="97"/>
        <end position="200"/>
    </location>
</feature>
<accession>A0A8A4TQ83</accession>
<sequence length="270" mass="30844">MRKSGGVVLLFFLTLVAASGWFGWRWFAGLDGADAILIPDGRAYSRPDPTAYQRFLTAVVDDRGRVDYTKAVGTVRSDLDTYLEQAASATPAVFDDDSQRLAFFINAYNASVIAGVLHHWPIDSIDEVGPLHQFFRDRDYRIAGSTVSLHGFESRVIRRFDPRLHFALICASASCPPMSREAYVAETLERQLESAAVAFIRDRRFNRYEPEEHTWYLSSIFKWYADDFGGEAQVRQMLRRYVTVTRHEPAHIVYLDYDWSLNTPETEPAL</sequence>
<keyword evidence="3" id="KW-1185">Reference proteome</keyword>
<dbReference type="InterPro" id="IPR006869">
    <property type="entry name" value="DUF547"/>
</dbReference>
<evidence type="ECO:0000259" key="1">
    <source>
        <dbReference type="Pfam" id="PF04784"/>
    </source>
</evidence>
<dbReference type="EMBL" id="CP071793">
    <property type="protein sequence ID" value="QTD51344.1"/>
    <property type="molecule type" value="Genomic_DNA"/>
</dbReference>
<organism evidence="2 3">
    <name type="scientific">Sulfidibacter corallicola</name>
    <dbReference type="NCBI Taxonomy" id="2818388"/>
    <lineage>
        <taxon>Bacteria</taxon>
        <taxon>Pseudomonadati</taxon>
        <taxon>Acidobacteriota</taxon>
        <taxon>Holophagae</taxon>
        <taxon>Acanthopleuribacterales</taxon>
        <taxon>Acanthopleuribacteraceae</taxon>
        <taxon>Sulfidibacter</taxon>
    </lineage>
</organism>
<protein>
    <submittedName>
        <fullName evidence="2">DUF547 domain-containing protein</fullName>
    </submittedName>
</protein>
<dbReference type="Proteomes" id="UP000663929">
    <property type="component" value="Chromosome"/>
</dbReference>
<gene>
    <name evidence="2" type="ORF">J3U87_02650</name>
</gene>
<dbReference type="PANTHER" id="PTHR46361:SF3">
    <property type="entry name" value="ELECTRON CARRIER_ PROTEIN DISULFIDE OXIDOREDUCTASE"/>
    <property type="match status" value="1"/>
</dbReference>
<dbReference type="AlphaFoldDB" id="A0A8A4TQ83"/>
<evidence type="ECO:0000313" key="2">
    <source>
        <dbReference type="EMBL" id="QTD51344.1"/>
    </source>
</evidence>
<dbReference type="KEGG" id="scor:J3U87_02650"/>